<dbReference type="InParanoid" id="G2YKK6"/>
<reference evidence="2" key="1">
    <citation type="journal article" date="2011" name="PLoS Genet.">
        <title>Genomic analysis of the necrotrophic fungal pathogens Sclerotinia sclerotiorum and Botrytis cinerea.</title>
        <authorList>
            <person name="Amselem J."/>
            <person name="Cuomo C.A."/>
            <person name="van Kan J.A."/>
            <person name="Viaud M."/>
            <person name="Benito E.P."/>
            <person name="Couloux A."/>
            <person name="Coutinho P.M."/>
            <person name="de Vries R.P."/>
            <person name="Dyer P.S."/>
            <person name="Fillinger S."/>
            <person name="Fournier E."/>
            <person name="Gout L."/>
            <person name="Hahn M."/>
            <person name="Kohn L."/>
            <person name="Lapalu N."/>
            <person name="Plummer K.M."/>
            <person name="Pradier J.M."/>
            <person name="Quevillon E."/>
            <person name="Sharon A."/>
            <person name="Simon A."/>
            <person name="ten Have A."/>
            <person name="Tudzynski B."/>
            <person name="Tudzynski P."/>
            <person name="Wincker P."/>
            <person name="Andrew M."/>
            <person name="Anthouard V."/>
            <person name="Beever R.E."/>
            <person name="Beffa R."/>
            <person name="Benoit I."/>
            <person name="Bouzid O."/>
            <person name="Brault B."/>
            <person name="Chen Z."/>
            <person name="Choquer M."/>
            <person name="Collemare J."/>
            <person name="Cotton P."/>
            <person name="Danchin E.G."/>
            <person name="Da Silva C."/>
            <person name="Gautier A."/>
            <person name="Giraud C."/>
            <person name="Giraud T."/>
            <person name="Gonzalez C."/>
            <person name="Grossetete S."/>
            <person name="Guldener U."/>
            <person name="Henrissat B."/>
            <person name="Howlett B.J."/>
            <person name="Kodira C."/>
            <person name="Kretschmer M."/>
            <person name="Lappartient A."/>
            <person name="Leroch M."/>
            <person name="Levis C."/>
            <person name="Mauceli E."/>
            <person name="Neuveglise C."/>
            <person name="Oeser B."/>
            <person name="Pearson M."/>
            <person name="Poulain J."/>
            <person name="Poussereau N."/>
            <person name="Quesneville H."/>
            <person name="Rascle C."/>
            <person name="Schumacher J."/>
            <person name="Segurens B."/>
            <person name="Sexton A."/>
            <person name="Silva E."/>
            <person name="Sirven C."/>
            <person name="Soanes D.M."/>
            <person name="Talbot N.J."/>
            <person name="Templeton M."/>
            <person name="Yandava C."/>
            <person name="Yarden O."/>
            <person name="Zeng Q."/>
            <person name="Rollins J.A."/>
            <person name="Lebrun M.H."/>
            <person name="Dickman M."/>
        </authorList>
    </citation>
    <scope>NUCLEOTIDE SEQUENCE [LARGE SCALE GENOMIC DNA]</scope>
    <source>
        <strain evidence="2">T4</strain>
    </source>
</reference>
<proteinExistence type="predicted"/>
<sequence length="59" mass="6684">MQAAIPLVIVIIIMIVFRTKDWEDYPSKIAKTTVSKLSKSSLRAATPIILTRTWRLGQI</sequence>
<name>G2YKK6_BOTF4</name>
<dbReference type="Proteomes" id="UP000008177">
    <property type="component" value="Unplaced contigs"/>
</dbReference>
<dbReference type="AlphaFoldDB" id="G2YKK6"/>
<dbReference type="EMBL" id="FQ790341">
    <property type="protein sequence ID" value="CCD52154.1"/>
    <property type="molecule type" value="Genomic_DNA"/>
</dbReference>
<evidence type="ECO:0000313" key="2">
    <source>
        <dbReference type="Proteomes" id="UP000008177"/>
    </source>
</evidence>
<gene>
    <name evidence="1" type="ORF">BofuT4_uP079490.1</name>
</gene>
<evidence type="ECO:0000313" key="1">
    <source>
        <dbReference type="EMBL" id="CCD52154.1"/>
    </source>
</evidence>
<protein>
    <submittedName>
        <fullName evidence="1">Uncharacterized protein</fullName>
    </submittedName>
</protein>
<organism evidence="1 2">
    <name type="scientific">Botryotinia fuckeliana (strain T4)</name>
    <name type="common">Noble rot fungus</name>
    <name type="synonym">Botrytis cinerea</name>
    <dbReference type="NCBI Taxonomy" id="999810"/>
    <lineage>
        <taxon>Eukaryota</taxon>
        <taxon>Fungi</taxon>
        <taxon>Dikarya</taxon>
        <taxon>Ascomycota</taxon>
        <taxon>Pezizomycotina</taxon>
        <taxon>Leotiomycetes</taxon>
        <taxon>Helotiales</taxon>
        <taxon>Sclerotiniaceae</taxon>
        <taxon>Botrytis</taxon>
    </lineage>
</organism>
<accession>G2YKK6</accession>
<dbReference type="HOGENOM" id="CLU_2960505_0_0_1"/>